<dbReference type="Gene3D" id="3.20.20.190">
    <property type="entry name" value="Phosphatidylinositol (PI) phosphodiesterase"/>
    <property type="match status" value="1"/>
</dbReference>
<dbReference type="GO" id="GO:0006629">
    <property type="term" value="P:lipid metabolic process"/>
    <property type="evidence" value="ECO:0007669"/>
    <property type="project" value="InterPro"/>
</dbReference>
<dbReference type="Pfam" id="PF03009">
    <property type="entry name" value="GDPD"/>
    <property type="match status" value="1"/>
</dbReference>
<dbReference type="OrthoDB" id="384721at2"/>
<dbReference type="AlphaFoldDB" id="A0A329QQY5"/>
<protein>
    <recommendedName>
        <fullName evidence="1">GP-PDE domain-containing protein</fullName>
    </recommendedName>
</protein>
<dbReference type="PANTHER" id="PTHR46211:SF1">
    <property type="entry name" value="GLYCEROPHOSPHODIESTER PHOSPHODIESTERASE, CYTOPLASMIC"/>
    <property type="match status" value="1"/>
</dbReference>
<name>A0A329QQY5_9ACTN</name>
<dbReference type="InterPro" id="IPR017946">
    <property type="entry name" value="PLC-like_Pdiesterase_TIM-brl"/>
</dbReference>
<comment type="caution">
    <text evidence="2">The sequence shown here is derived from an EMBL/GenBank/DDBJ whole genome shotgun (WGS) entry which is preliminary data.</text>
</comment>
<dbReference type="PROSITE" id="PS51704">
    <property type="entry name" value="GP_PDE"/>
    <property type="match status" value="1"/>
</dbReference>
<dbReference type="Proteomes" id="UP000250462">
    <property type="component" value="Unassembled WGS sequence"/>
</dbReference>
<proteinExistence type="predicted"/>
<evidence type="ECO:0000259" key="1">
    <source>
        <dbReference type="PROSITE" id="PS51704"/>
    </source>
</evidence>
<dbReference type="RefSeq" id="WP_112258888.1">
    <property type="nucleotide sequence ID" value="NZ_QMIG01000014.1"/>
</dbReference>
<dbReference type="PANTHER" id="PTHR46211">
    <property type="entry name" value="GLYCEROPHOSPHORYL DIESTER PHOSPHODIESTERASE"/>
    <property type="match status" value="1"/>
</dbReference>
<evidence type="ECO:0000313" key="2">
    <source>
        <dbReference type="EMBL" id="RAW13118.1"/>
    </source>
</evidence>
<accession>A0A329QQY5</accession>
<dbReference type="GO" id="GO:0008081">
    <property type="term" value="F:phosphoric diester hydrolase activity"/>
    <property type="evidence" value="ECO:0007669"/>
    <property type="project" value="InterPro"/>
</dbReference>
<dbReference type="InterPro" id="IPR030395">
    <property type="entry name" value="GP_PDE_dom"/>
</dbReference>
<feature type="domain" description="GP-PDE" evidence="1">
    <location>
        <begin position="2"/>
        <end position="244"/>
    </location>
</feature>
<sequence>MARCIAHRGGAGYAPENTLAAIERTLTSGSTTWIEVDLHRTRDGHLVVAHDMNVLRTTDHAARRPESAPAVIADLELAELRELDAGGWFDPAYAGERIPTLSEVLELDGIALMLELKDAERYPGIEKDLARQLRASQSEIRPAEIMVWSFDVAPLRRMHRHAPEYPLGMLARRIEAATFEPHLPILTFGGVWPELRAIDVQEARALGLPIAAATLNSVDRMTSAVDLGADIVITDYPDVFSSLTDKSWPMPGENAAWFDREHPPVRQSAADGDALQIRVATPDTVDGFPWCLRGHDGARLDIVAAGHDDLPGTWAVVDAPRRPAAQGPTTLALHDVDGTLLDLTEY</sequence>
<evidence type="ECO:0000313" key="3">
    <source>
        <dbReference type="Proteomes" id="UP000250462"/>
    </source>
</evidence>
<reference evidence="2 3" key="1">
    <citation type="submission" date="2018-06" db="EMBL/GenBank/DDBJ databases">
        <title>Phytoactinopolyspora halophila sp. nov., a novel halophilic actinomycete isolated from a saline soil in China.</title>
        <authorList>
            <person name="Tang S.-K."/>
        </authorList>
    </citation>
    <scope>NUCLEOTIDE SEQUENCE [LARGE SCALE GENOMIC DNA]</scope>
    <source>
        <strain evidence="2 3">YIM 96934</strain>
    </source>
</reference>
<dbReference type="SUPFAM" id="SSF51695">
    <property type="entry name" value="PLC-like phosphodiesterases"/>
    <property type="match status" value="1"/>
</dbReference>
<dbReference type="EMBL" id="QMIG01000014">
    <property type="protein sequence ID" value="RAW13118.1"/>
    <property type="molecule type" value="Genomic_DNA"/>
</dbReference>
<gene>
    <name evidence="2" type="ORF">DPM12_13680</name>
</gene>
<organism evidence="2 3">
    <name type="scientific">Phytoactinopolyspora halophila</name>
    <dbReference type="NCBI Taxonomy" id="1981511"/>
    <lineage>
        <taxon>Bacteria</taxon>
        <taxon>Bacillati</taxon>
        <taxon>Actinomycetota</taxon>
        <taxon>Actinomycetes</taxon>
        <taxon>Jiangellales</taxon>
        <taxon>Jiangellaceae</taxon>
        <taxon>Phytoactinopolyspora</taxon>
    </lineage>
</organism>
<keyword evidence="3" id="KW-1185">Reference proteome</keyword>